<dbReference type="EMBL" id="SNWM01000004">
    <property type="protein sequence ID" value="TDO20829.1"/>
    <property type="molecule type" value="Genomic_DNA"/>
</dbReference>
<name>A0A4V6PSC7_9SPHI</name>
<dbReference type="RefSeq" id="WP_133557640.1">
    <property type="nucleotide sequence ID" value="NZ_SNWM01000004.1"/>
</dbReference>
<dbReference type="Proteomes" id="UP000295499">
    <property type="component" value="Unassembled WGS sequence"/>
</dbReference>
<dbReference type="AlphaFoldDB" id="A0A4V6PSC7"/>
<comment type="caution">
    <text evidence="1">The sequence shown here is derived from an EMBL/GenBank/DDBJ whole genome shotgun (WGS) entry which is preliminary data.</text>
</comment>
<reference evidence="1 2" key="1">
    <citation type="submission" date="2019-03" db="EMBL/GenBank/DDBJ databases">
        <title>Genomic Encyclopedia of Archaeal and Bacterial Type Strains, Phase II (KMG-II): from individual species to whole genera.</title>
        <authorList>
            <person name="Goeker M."/>
        </authorList>
    </citation>
    <scope>NUCLEOTIDE SEQUENCE [LARGE SCALE GENOMIC DNA]</scope>
    <source>
        <strain evidence="1 2">DSM 19034</strain>
    </source>
</reference>
<protein>
    <recommendedName>
        <fullName evidence="3">Lipoprotein</fullName>
    </recommendedName>
</protein>
<gene>
    <name evidence="1" type="ORF">CLV32_3463</name>
</gene>
<organism evidence="1 2">
    <name type="scientific">Pedobacter duraquae</name>
    <dbReference type="NCBI Taxonomy" id="425511"/>
    <lineage>
        <taxon>Bacteria</taxon>
        <taxon>Pseudomonadati</taxon>
        <taxon>Bacteroidota</taxon>
        <taxon>Sphingobacteriia</taxon>
        <taxon>Sphingobacteriales</taxon>
        <taxon>Sphingobacteriaceae</taxon>
        <taxon>Pedobacter</taxon>
    </lineage>
</organism>
<proteinExistence type="predicted"/>
<sequence length="197" mass="21828">MSEKSTTRLNSTIQVTLMTCFSILLLGSCVSLKTPKRSDLVALKAPSLIGRYPVKVDRTIRVNSTKDTVISTPIWYFLKNSEGADTAELAKATHVELTLADKTHVTSKLYQDKTLLKSEVIKGKLKNGYFRKKHDLSITGVPPFYWSMNSNKIQFGLGKNGQLYIDQADETNGSILIIMAGTPGFTSSYTVLPYVNK</sequence>
<keyword evidence="2" id="KW-1185">Reference proteome</keyword>
<evidence type="ECO:0008006" key="3">
    <source>
        <dbReference type="Google" id="ProtNLM"/>
    </source>
</evidence>
<dbReference type="PROSITE" id="PS51257">
    <property type="entry name" value="PROKAR_LIPOPROTEIN"/>
    <property type="match status" value="1"/>
</dbReference>
<accession>A0A4V6PSC7</accession>
<evidence type="ECO:0000313" key="1">
    <source>
        <dbReference type="EMBL" id="TDO20829.1"/>
    </source>
</evidence>
<dbReference type="OrthoDB" id="760159at2"/>
<evidence type="ECO:0000313" key="2">
    <source>
        <dbReference type="Proteomes" id="UP000295499"/>
    </source>
</evidence>